<evidence type="ECO:0000256" key="1">
    <source>
        <dbReference type="SAM" id="SignalP"/>
    </source>
</evidence>
<sequence length="370" mass="42730">MMMKYLINLCCSSLFVVYTITAYAQSKYKIAFDKQLASNTMYSKGNIGKFASSKNAYNFMAMGYYLDANNIMYTKTGDIEYLNNNLKIVEAVLLNNSAYSQNKWLVSVNKNNQNVNSNGQQSLVFEGYFFRYLGDFLFVIKGKNLFKEKHSRIQTALRSAFDKWNTRSLNGYNDQSRLFHERLHIGANWAVVAMYLNIFNPNSSYKKFQDDFDFQLRKALKIVNKNGRDCYVWNSTYSDRFTGSLKKIAKYTAEVQDVTHGNHIVNYVLTANRLKKGGWGEDDLRKFSNTLGILIWNASTQTFSDNVDGSKSSARELRGTGWKQSDGWMKLMDFDTDLRKYYESFYSKNKNTIDKSSLGLQFIANLYSTK</sequence>
<dbReference type="Proteomes" id="UP001597525">
    <property type="component" value="Unassembled WGS sequence"/>
</dbReference>
<accession>A0ABW6BB59</accession>
<keyword evidence="3" id="KW-1185">Reference proteome</keyword>
<feature type="signal peptide" evidence="1">
    <location>
        <begin position="1"/>
        <end position="24"/>
    </location>
</feature>
<comment type="caution">
    <text evidence="2">The sequence shown here is derived from an EMBL/GenBank/DDBJ whole genome shotgun (WGS) entry which is preliminary data.</text>
</comment>
<dbReference type="RefSeq" id="WP_320182412.1">
    <property type="nucleotide sequence ID" value="NZ_CP138332.1"/>
</dbReference>
<reference evidence="3" key="1">
    <citation type="journal article" date="2019" name="Int. J. Syst. Evol. Microbiol.">
        <title>The Global Catalogue of Microorganisms (GCM) 10K type strain sequencing project: providing services to taxonomists for standard genome sequencing and annotation.</title>
        <authorList>
            <consortium name="The Broad Institute Genomics Platform"/>
            <consortium name="The Broad Institute Genome Sequencing Center for Infectious Disease"/>
            <person name="Wu L."/>
            <person name="Ma J."/>
        </authorList>
    </citation>
    <scope>NUCLEOTIDE SEQUENCE [LARGE SCALE GENOMIC DNA]</scope>
    <source>
        <strain evidence="3">KCTC 22814</strain>
    </source>
</reference>
<evidence type="ECO:0000313" key="3">
    <source>
        <dbReference type="Proteomes" id="UP001597525"/>
    </source>
</evidence>
<dbReference type="EMBL" id="JBHUPB010000004">
    <property type="protein sequence ID" value="MFD2966711.1"/>
    <property type="molecule type" value="Genomic_DNA"/>
</dbReference>
<organism evidence="2 3">
    <name type="scientific">Sphingobacterium bambusae</name>
    <dbReference type="NCBI Taxonomy" id="662858"/>
    <lineage>
        <taxon>Bacteria</taxon>
        <taxon>Pseudomonadati</taxon>
        <taxon>Bacteroidota</taxon>
        <taxon>Sphingobacteriia</taxon>
        <taxon>Sphingobacteriales</taxon>
        <taxon>Sphingobacteriaceae</taxon>
        <taxon>Sphingobacterium</taxon>
    </lineage>
</organism>
<feature type="chain" id="PRO_5045812448" evidence="1">
    <location>
        <begin position="25"/>
        <end position="370"/>
    </location>
</feature>
<evidence type="ECO:0000313" key="2">
    <source>
        <dbReference type="EMBL" id="MFD2966711.1"/>
    </source>
</evidence>
<keyword evidence="1" id="KW-0732">Signal</keyword>
<proteinExistence type="predicted"/>
<protein>
    <submittedName>
        <fullName evidence="2">Uncharacterized protein</fullName>
    </submittedName>
</protein>
<gene>
    <name evidence="2" type="ORF">ACFS7Y_04910</name>
</gene>
<name>A0ABW6BB59_9SPHI</name>